<evidence type="ECO:0000256" key="6">
    <source>
        <dbReference type="ARBA" id="ARBA00023136"/>
    </source>
</evidence>
<dbReference type="PROSITE" id="PS50893">
    <property type="entry name" value="ABC_TRANSPORTER_2"/>
    <property type="match status" value="1"/>
</dbReference>
<evidence type="ECO:0000256" key="2">
    <source>
        <dbReference type="ARBA" id="ARBA00022741"/>
    </source>
</evidence>
<reference evidence="8 11" key="2">
    <citation type="submission" date="2023-11" db="EMBL/GenBank/DDBJ databases">
        <title>Plant-associative lifestyle of Vibrio porteresiae and its evolutionary dynamics.</title>
        <authorList>
            <person name="Rameshkumar N."/>
            <person name="Kirti K."/>
        </authorList>
    </citation>
    <scope>NUCLEOTIDE SEQUENCE [LARGE SCALE GENOMIC DNA]</scope>
    <source>
        <strain evidence="8 11">MSSRF38</strain>
    </source>
</reference>
<evidence type="ECO:0000313" key="10">
    <source>
        <dbReference type="Proteomes" id="UP000196125"/>
    </source>
</evidence>
<dbReference type="EMBL" id="JAWRCO010000001">
    <property type="protein sequence ID" value="MDW6001447.1"/>
    <property type="molecule type" value="Genomic_DNA"/>
</dbReference>
<feature type="domain" description="ABC transporter" evidence="7">
    <location>
        <begin position="2"/>
        <end position="204"/>
    </location>
</feature>
<dbReference type="AlphaFoldDB" id="A0A1Y6IU36"/>
<name>A0A1Y6IU36_9VIBR</name>
<keyword evidence="9" id="KW-0378">Hydrolase</keyword>
<dbReference type="Gene3D" id="3.40.50.300">
    <property type="entry name" value="P-loop containing nucleotide triphosphate hydrolases"/>
    <property type="match status" value="1"/>
</dbReference>
<dbReference type="GO" id="GO:0005524">
    <property type="term" value="F:ATP binding"/>
    <property type="evidence" value="ECO:0007669"/>
    <property type="project" value="UniProtKB-KW"/>
</dbReference>
<dbReference type="InterPro" id="IPR017871">
    <property type="entry name" value="ABC_transporter-like_CS"/>
</dbReference>
<keyword evidence="5" id="KW-1278">Translocase</keyword>
<keyword evidence="6" id="KW-0472">Membrane</keyword>
<evidence type="ECO:0000313" key="11">
    <source>
        <dbReference type="Proteomes" id="UP001283366"/>
    </source>
</evidence>
<keyword evidence="4 9" id="KW-0067">ATP-binding</keyword>
<dbReference type="GO" id="GO:0017004">
    <property type="term" value="P:cytochrome complex assembly"/>
    <property type="evidence" value="ECO:0007669"/>
    <property type="project" value="UniProtKB-KW"/>
</dbReference>
<dbReference type="GO" id="GO:0016887">
    <property type="term" value="F:ATP hydrolysis activity"/>
    <property type="evidence" value="ECO:0007669"/>
    <property type="project" value="InterPro"/>
</dbReference>
<dbReference type="SMART" id="SM00382">
    <property type="entry name" value="AAA"/>
    <property type="match status" value="1"/>
</dbReference>
<dbReference type="InterPro" id="IPR005895">
    <property type="entry name" value="ABC_transptr_haem_export_CcmA"/>
</dbReference>
<dbReference type="NCBIfam" id="TIGR01189">
    <property type="entry name" value="ccmA"/>
    <property type="match status" value="1"/>
</dbReference>
<reference evidence="9 10" key="1">
    <citation type="submission" date="2017-05" db="EMBL/GenBank/DDBJ databases">
        <authorList>
            <person name="Song R."/>
            <person name="Chenine A.L."/>
            <person name="Ruprecht R.M."/>
        </authorList>
    </citation>
    <scope>NUCLEOTIDE SEQUENCE [LARGE SCALE GENOMIC DNA]</scope>
    <source>
        <strain evidence="9 10">CECT 7927</strain>
    </source>
</reference>
<dbReference type="Pfam" id="PF00005">
    <property type="entry name" value="ABC_tran"/>
    <property type="match status" value="1"/>
</dbReference>
<protein>
    <submittedName>
        <fullName evidence="9">Cytochrome c biogenesis ATP-binding export protein CcmA</fullName>
        <ecNumber evidence="9">3.6.3.41</ecNumber>
    </submittedName>
    <submittedName>
        <fullName evidence="8">Cytochrome c biogenesis heme-transporting ATPase CcmA</fullName>
    </submittedName>
</protein>
<evidence type="ECO:0000313" key="9">
    <source>
        <dbReference type="EMBL" id="SMS00531.1"/>
    </source>
</evidence>
<evidence type="ECO:0000256" key="5">
    <source>
        <dbReference type="ARBA" id="ARBA00022967"/>
    </source>
</evidence>
<dbReference type="PANTHER" id="PTHR43499:SF1">
    <property type="entry name" value="ABC TRANSPORTER I FAMILY MEMBER 1"/>
    <property type="match status" value="1"/>
</dbReference>
<keyword evidence="1" id="KW-0813">Transport</keyword>
<gene>
    <name evidence="9" type="primary">ccmA</name>
    <name evidence="8" type="ORF">SBX37_00795</name>
    <name evidence="9" type="ORF">VIM7927_01797</name>
</gene>
<keyword evidence="2" id="KW-0547">Nucleotide-binding</keyword>
<dbReference type="GO" id="GO:0022857">
    <property type="term" value="F:transmembrane transporter activity"/>
    <property type="evidence" value="ECO:0007669"/>
    <property type="project" value="InterPro"/>
</dbReference>
<dbReference type="EC" id="3.6.3.41" evidence="9"/>
<dbReference type="SUPFAM" id="SSF52540">
    <property type="entry name" value="P-loop containing nucleoside triphosphate hydrolases"/>
    <property type="match status" value="1"/>
</dbReference>
<dbReference type="NCBIfam" id="NF010061">
    <property type="entry name" value="PRK13538.1"/>
    <property type="match status" value="1"/>
</dbReference>
<dbReference type="PROSITE" id="PS00211">
    <property type="entry name" value="ABC_TRANSPORTER_1"/>
    <property type="match status" value="1"/>
</dbReference>
<evidence type="ECO:0000256" key="3">
    <source>
        <dbReference type="ARBA" id="ARBA00022748"/>
    </source>
</evidence>
<evidence type="ECO:0000259" key="7">
    <source>
        <dbReference type="PROSITE" id="PS50893"/>
    </source>
</evidence>
<organism evidence="9 10">
    <name type="scientific">Vibrio mangrovi</name>
    <dbReference type="NCBI Taxonomy" id="474394"/>
    <lineage>
        <taxon>Bacteria</taxon>
        <taxon>Pseudomonadati</taxon>
        <taxon>Pseudomonadota</taxon>
        <taxon>Gammaproteobacteria</taxon>
        <taxon>Vibrionales</taxon>
        <taxon>Vibrionaceae</taxon>
        <taxon>Vibrio</taxon>
    </lineage>
</organism>
<dbReference type="OrthoDB" id="9800654at2"/>
<evidence type="ECO:0000313" key="8">
    <source>
        <dbReference type="EMBL" id="MDW6001447.1"/>
    </source>
</evidence>
<dbReference type="InterPro" id="IPR027417">
    <property type="entry name" value="P-loop_NTPase"/>
</dbReference>
<dbReference type="InterPro" id="IPR003439">
    <property type="entry name" value="ABC_transporter-like_ATP-bd"/>
</dbReference>
<accession>A0A1Y6IU36</accession>
<dbReference type="PANTHER" id="PTHR43499">
    <property type="entry name" value="ABC TRANSPORTER I FAMILY MEMBER 1"/>
    <property type="match status" value="1"/>
</dbReference>
<dbReference type="InterPro" id="IPR003593">
    <property type="entry name" value="AAA+_ATPase"/>
</dbReference>
<sequence>MLEVKNVSAVRDERILFEALSFTVRPGNLIQIAGRNGAGKTTLLRMIAGLGDVEQGQILWDGISVCRNREHFYQHLLYLGHQTGIKRELSAYENLVFYQLLHQREVQQEAMYYALGRVGLAGKEDLPVSQLSAGQQRRVALARLWLSDHLLWVLDEPLTAIDKQGVHILENLFLEHIQRGGMIILTTHQTLLEEHPALKKIHLGEVV</sequence>
<keyword evidence="3" id="KW-0201">Cytochrome c-type biogenesis</keyword>
<dbReference type="RefSeq" id="WP_087480568.1">
    <property type="nucleotide sequence ID" value="NZ_AP024883.1"/>
</dbReference>
<dbReference type="EMBL" id="FXXI01000002">
    <property type="protein sequence ID" value="SMS00531.1"/>
    <property type="molecule type" value="Genomic_DNA"/>
</dbReference>
<evidence type="ECO:0000256" key="1">
    <source>
        <dbReference type="ARBA" id="ARBA00022448"/>
    </source>
</evidence>
<dbReference type="Proteomes" id="UP001283366">
    <property type="component" value="Unassembled WGS sequence"/>
</dbReference>
<keyword evidence="11" id="KW-1185">Reference proteome</keyword>
<evidence type="ECO:0000256" key="4">
    <source>
        <dbReference type="ARBA" id="ARBA00022840"/>
    </source>
</evidence>
<proteinExistence type="predicted"/>
<dbReference type="Proteomes" id="UP000196125">
    <property type="component" value="Unassembled WGS sequence"/>
</dbReference>